<dbReference type="STRING" id="74873.A0A084W794"/>
<dbReference type="VEuPathDB" id="VectorBase:ASIS020648"/>
<evidence type="ECO:0000256" key="3">
    <source>
        <dbReference type="ARBA" id="ARBA00022692"/>
    </source>
</evidence>
<evidence type="ECO:0000256" key="6">
    <source>
        <dbReference type="SAM" id="Phobius"/>
    </source>
</evidence>
<feature type="transmembrane region" description="Helical" evidence="6">
    <location>
        <begin position="61"/>
        <end position="82"/>
    </location>
</feature>
<comment type="subcellular location">
    <subcellularLocation>
        <location evidence="1">Cell membrane</location>
        <topology evidence="1">Multi-pass membrane protein</topology>
    </subcellularLocation>
</comment>
<evidence type="ECO:0000313" key="7">
    <source>
        <dbReference type="EMBL" id="KFB46088.1"/>
    </source>
</evidence>
<dbReference type="EMBL" id="ATLV01021177">
    <property type="status" value="NOT_ANNOTATED_CDS"/>
    <property type="molecule type" value="Genomic_DNA"/>
</dbReference>
<organism evidence="7">
    <name type="scientific">Anopheles sinensis</name>
    <name type="common">Mosquito</name>
    <dbReference type="NCBI Taxonomy" id="74873"/>
    <lineage>
        <taxon>Eukaryota</taxon>
        <taxon>Metazoa</taxon>
        <taxon>Ecdysozoa</taxon>
        <taxon>Arthropoda</taxon>
        <taxon>Hexapoda</taxon>
        <taxon>Insecta</taxon>
        <taxon>Pterygota</taxon>
        <taxon>Neoptera</taxon>
        <taxon>Endopterygota</taxon>
        <taxon>Diptera</taxon>
        <taxon>Nematocera</taxon>
        <taxon>Culicoidea</taxon>
        <taxon>Culicidae</taxon>
        <taxon>Anophelinae</taxon>
        <taxon>Anopheles</taxon>
    </lineage>
</organism>
<evidence type="ECO:0000256" key="1">
    <source>
        <dbReference type="ARBA" id="ARBA00004651"/>
    </source>
</evidence>
<keyword evidence="2" id="KW-1003">Cell membrane</keyword>
<keyword evidence="9" id="KW-1185">Reference proteome</keyword>
<evidence type="ECO:0000313" key="8">
    <source>
        <dbReference type="EnsemblMetazoa" id="ASIC014064-PA"/>
    </source>
</evidence>
<dbReference type="Pfam" id="PF08395">
    <property type="entry name" value="7tm_7"/>
    <property type="match status" value="1"/>
</dbReference>
<reference evidence="7 9" key="1">
    <citation type="journal article" date="2014" name="BMC Genomics">
        <title>Genome sequence of Anopheles sinensis provides insight into genetics basis of mosquito competence for malaria parasites.</title>
        <authorList>
            <person name="Zhou D."/>
            <person name="Zhang D."/>
            <person name="Ding G."/>
            <person name="Shi L."/>
            <person name="Hou Q."/>
            <person name="Ye Y."/>
            <person name="Xu Y."/>
            <person name="Zhou H."/>
            <person name="Xiong C."/>
            <person name="Li S."/>
            <person name="Yu J."/>
            <person name="Hong S."/>
            <person name="Yu X."/>
            <person name="Zou P."/>
            <person name="Chen C."/>
            <person name="Chang X."/>
            <person name="Wang W."/>
            <person name="Lv Y."/>
            <person name="Sun Y."/>
            <person name="Ma L."/>
            <person name="Shen B."/>
            <person name="Zhu C."/>
        </authorList>
    </citation>
    <scope>NUCLEOTIDE SEQUENCE [LARGE SCALE GENOMIC DNA]</scope>
</reference>
<sequence length="276" mass="30765">MEAAINRSVFKLFGLMPIVAAPSGGALWKPLLNITYSLCLISFLLAQQVMIYLIHLEQDFAGLFISTIMLLTSVIILAQALLSAKGLQLLLDELAEIELSTQPSRLAAGTGGATRYSAMFYATYLVGVLRGIYRTVLMVSLNMRTVWIALQLLVPSLIILARINQQIHLMELFAGQLERLVDELASLFDDDQGHDGQLMSGDEATRYRVGSSMQRIEHIFGRLQKCLILFNDLFGWSTAALVVFAFVNITFQFRTPMKPLPVYGIGGIFRCWLKPE</sequence>
<feature type="transmembrane region" description="Helical" evidence="6">
    <location>
        <begin position="233"/>
        <end position="251"/>
    </location>
</feature>
<dbReference type="Proteomes" id="UP000030765">
    <property type="component" value="Unassembled WGS sequence"/>
</dbReference>
<keyword evidence="5 6" id="KW-0472">Membrane</keyword>
<proteinExistence type="predicted"/>
<evidence type="ECO:0000256" key="2">
    <source>
        <dbReference type="ARBA" id="ARBA00022475"/>
    </source>
</evidence>
<dbReference type="EnsemblMetazoa" id="ASIC014064-RA">
    <property type="protein sequence ID" value="ASIC014064-PA"/>
    <property type="gene ID" value="ASIC014064"/>
</dbReference>
<feature type="transmembrane region" description="Helical" evidence="6">
    <location>
        <begin position="145"/>
        <end position="163"/>
    </location>
</feature>
<name>A0A084W794_ANOSI</name>
<evidence type="ECO:0000256" key="5">
    <source>
        <dbReference type="ARBA" id="ARBA00023136"/>
    </source>
</evidence>
<feature type="transmembrane region" description="Helical" evidence="6">
    <location>
        <begin position="12"/>
        <end position="28"/>
    </location>
</feature>
<evidence type="ECO:0000313" key="9">
    <source>
        <dbReference type="Proteomes" id="UP000030765"/>
    </source>
</evidence>
<keyword evidence="4 6" id="KW-1133">Transmembrane helix</keyword>
<accession>A0A084W794</accession>
<feature type="transmembrane region" description="Helical" evidence="6">
    <location>
        <begin position="34"/>
        <end position="54"/>
    </location>
</feature>
<dbReference type="AlphaFoldDB" id="A0A084W794"/>
<dbReference type="OrthoDB" id="6366728at2759"/>
<dbReference type="EMBL" id="KE525314">
    <property type="protein sequence ID" value="KFB46088.1"/>
    <property type="molecule type" value="Genomic_DNA"/>
</dbReference>
<protein>
    <submittedName>
        <fullName evidence="7 8">Uncharacterized protein</fullName>
    </submittedName>
</protein>
<feature type="transmembrane region" description="Helical" evidence="6">
    <location>
        <begin position="113"/>
        <end position="133"/>
    </location>
</feature>
<dbReference type="InterPro" id="IPR013604">
    <property type="entry name" value="7TM_chemorcpt"/>
</dbReference>
<gene>
    <name evidence="7" type="ORF">ZHAS_00014064</name>
</gene>
<reference evidence="8" key="2">
    <citation type="submission" date="2020-05" db="UniProtKB">
        <authorList>
            <consortium name="EnsemblMetazoa"/>
        </authorList>
    </citation>
    <scope>IDENTIFICATION</scope>
</reference>
<dbReference type="GO" id="GO:0005886">
    <property type="term" value="C:plasma membrane"/>
    <property type="evidence" value="ECO:0007669"/>
    <property type="project" value="UniProtKB-SubCell"/>
</dbReference>
<keyword evidence="3 6" id="KW-0812">Transmembrane</keyword>
<dbReference type="VEuPathDB" id="VectorBase:ASIC014064"/>
<dbReference type="GO" id="GO:0050909">
    <property type="term" value="P:sensory perception of taste"/>
    <property type="evidence" value="ECO:0007669"/>
    <property type="project" value="InterPro"/>
</dbReference>
<evidence type="ECO:0000256" key="4">
    <source>
        <dbReference type="ARBA" id="ARBA00022989"/>
    </source>
</evidence>